<reference evidence="16 17" key="1">
    <citation type="journal article" date="2016" name="Nat. Commun.">
        <title>Thousands of microbial genomes shed light on interconnected biogeochemical processes in an aquifer system.</title>
        <authorList>
            <person name="Anantharaman K."/>
            <person name="Brown C.T."/>
            <person name="Hug L.A."/>
            <person name="Sharon I."/>
            <person name="Castelle C.J."/>
            <person name="Probst A.J."/>
            <person name="Thomas B.C."/>
            <person name="Singh A."/>
            <person name="Wilkins M.J."/>
            <person name="Karaoz U."/>
            <person name="Brodie E.L."/>
            <person name="Williams K.H."/>
            <person name="Hubbard S.S."/>
            <person name="Banfield J.F."/>
        </authorList>
    </citation>
    <scope>NUCLEOTIDE SEQUENCE [LARGE SCALE GENOMIC DNA]</scope>
</reference>
<keyword evidence="9 13" id="KW-0460">Magnesium</keyword>
<evidence type="ECO:0000259" key="15">
    <source>
        <dbReference type="Pfam" id="PF02887"/>
    </source>
</evidence>
<dbReference type="InterPro" id="IPR015813">
    <property type="entry name" value="Pyrv/PenolPyrv_kinase-like_dom"/>
</dbReference>
<comment type="pathway">
    <text evidence="1 13">Carbohydrate degradation; glycolysis; pyruvate from D-glyceraldehyde 3-phosphate: step 5/5.</text>
</comment>
<dbReference type="InterPro" id="IPR015806">
    <property type="entry name" value="Pyrv_Knase_insert_dom_sf"/>
</dbReference>
<dbReference type="GO" id="GO:0005524">
    <property type="term" value="F:ATP binding"/>
    <property type="evidence" value="ECO:0007669"/>
    <property type="project" value="UniProtKB-KW"/>
</dbReference>
<keyword evidence="6" id="KW-0547">Nucleotide-binding</keyword>
<dbReference type="Proteomes" id="UP000177165">
    <property type="component" value="Unassembled WGS sequence"/>
</dbReference>
<feature type="domain" description="Pyruvate kinase barrel" evidence="14">
    <location>
        <begin position="2"/>
        <end position="325"/>
    </location>
</feature>
<dbReference type="GO" id="GO:0004743">
    <property type="term" value="F:pyruvate kinase activity"/>
    <property type="evidence" value="ECO:0007669"/>
    <property type="project" value="UniProtKB-UniRule"/>
</dbReference>
<dbReference type="AlphaFoldDB" id="A0A1G2AR70"/>
<gene>
    <name evidence="16" type="ORF">A3B74_01040</name>
</gene>
<dbReference type="InterPro" id="IPR001697">
    <property type="entry name" value="Pyr_Knase"/>
</dbReference>
<dbReference type="GO" id="GO:0030955">
    <property type="term" value="F:potassium ion binding"/>
    <property type="evidence" value="ECO:0007669"/>
    <property type="project" value="UniProtKB-UniRule"/>
</dbReference>
<comment type="similarity">
    <text evidence="2 13">Belongs to the pyruvate kinase family.</text>
</comment>
<dbReference type="STRING" id="1798540.A3B74_01040"/>
<dbReference type="SUPFAM" id="SSF52935">
    <property type="entry name" value="PK C-terminal domain-like"/>
    <property type="match status" value="1"/>
</dbReference>
<dbReference type="EMBL" id="MHKB01000009">
    <property type="protein sequence ID" value="OGY79408.1"/>
    <property type="molecule type" value="Genomic_DNA"/>
</dbReference>
<evidence type="ECO:0000256" key="2">
    <source>
        <dbReference type="ARBA" id="ARBA00008663"/>
    </source>
</evidence>
<evidence type="ECO:0000313" key="17">
    <source>
        <dbReference type="Proteomes" id="UP000177165"/>
    </source>
</evidence>
<dbReference type="PANTHER" id="PTHR11817">
    <property type="entry name" value="PYRUVATE KINASE"/>
    <property type="match status" value="1"/>
</dbReference>
<dbReference type="NCBIfam" id="NF004491">
    <property type="entry name" value="PRK05826.1"/>
    <property type="match status" value="1"/>
</dbReference>
<evidence type="ECO:0000256" key="8">
    <source>
        <dbReference type="ARBA" id="ARBA00022840"/>
    </source>
</evidence>
<dbReference type="PRINTS" id="PR01050">
    <property type="entry name" value="PYRUVTKNASE"/>
</dbReference>
<dbReference type="UniPathway" id="UPA00109">
    <property type="reaction ID" value="UER00188"/>
</dbReference>
<keyword evidence="4 13" id="KW-0808">Transferase</keyword>
<dbReference type="EC" id="2.7.1.40" evidence="3 12"/>
<dbReference type="GO" id="GO:0016301">
    <property type="term" value="F:kinase activity"/>
    <property type="evidence" value="ECO:0007669"/>
    <property type="project" value="UniProtKB-KW"/>
</dbReference>
<evidence type="ECO:0000256" key="13">
    <source>
        <dbReference type="RuleBase" id="RU000504"/>
    </source>
</evidence>
<dbReference type="InterPro" id="IPR040442">
    <property type="entry name" value="Pyrv_kinase-like_dom_sf"/>
</dbReference>
<keyword evidence="5" id="KW-0479">Metal-binding</keyword>
<evidence type="ECO:0000256" key="12">
    <source>
        <dbReference type="NCBIfam" id="TIGR01064"/>
    </source>
</evidence>
<keyword evidence="11 16" id="KW-0670">Pyruvate</keyword>
<comment type="catalytic activity">
    <reaction evidence="13">
        <text>pyruvate + ATP = phosphoenolpyruvate + ADP + H(+)</text>
        <dbReference type="Rhea" id="RHEA:18157"/>
        <dbReference type="ChEBI" id="CHEBI:15361"/>
        <dbReference type="ChEBI" id="CHEBI:15378"/>
        <dbReference type="ChEBI" id="CHEBI:30616"/>
        <dbReference type="ChEBI" id="CHEBI:58702"/>
        <dbReference type="ChEBI" id="CHEBI:456216"/>
        <dbReference type="EC" id="2.7.1.40"/>
    </reaction>
</comment>
<evidence type="ECO:0000256" key="1">
    <source>
        <dbReference type="ARBA" id="ARBA00004997"/>
    </source>
</evidence>
<dbReference type="Gene3D" id="3.40.1380.20">
    <property type="entry name" value="Pyruvate kinase, C-terminal domain"/>
    <property type="match status" value="1"/>
</dbReference>
<dbReference type="InterPro" id="IPR015795">
    <property type="entry name" value="Pyrv_Knase_C"/>
</dbReference>
<name>A0A1G2AR70_9BACT</name>
<evidence type="ECO:0000256" key="7">
    <source>
        <dbReference type="ARBA" id="ARBA00022777"/>
    </source>
</evidence>
<evidence type="ECO:0000256" key="4">
    <source>
        <dbReference type="ARBA" id="ARBA00022679"/>
    </source>
</evidence>
<dbReference type="SUPFAM" id="SSF51621">
    <property type="entry name" value="Phosphoenolpyruvate/pyruvate domain"/>
    <property type="match status" value="1"/>
</dbReference>
<keyword evidence="7 13" id="KW-0418">Kinase</keyword>
<evidence type="ECO:0000313" key="16">
    <source>
        <dbReference type="EMBL" id="OGY79408.1"/>
    </source>
</evidence>
<evidence type="ECO:0000256" key="6">
    <source>
        <dbReference type="ARBA" id="ARBA00022741"/>
    </source>
</evidence>
<dbReference type="InterPro" id="IPR011037">
    <property type="entry name" value="Pyrv_Knase-like_insert_dom_sf"/>
</dbReference>
<evidence type="ECO:0000259" key="14">
    <source>
        <dbReference type="Pfam" id="PF00224"/>
    </source>
</evidence>
<evidence type="ECO:0000256" key="11">
    <source>
        <dbReference type="ARBA" id="ARBA00023317"/>
    </source>
</evidence>
<keyword evidence="10 13" id="KW-0324">Glycolysis</keyword>
<accession>A0A1G2AR70</accession>
<keyword evidence="8" id="KW-0067">ATP-binding</keyword>
<dbReference type="SUPFAM" id="SSF50800">
    <property type="entry name" value="PK beta-barrel domain-like"/>
    <property type="match status" value="1"/>
</dbReference>
<evidence type="ECO:0000256" key="10">
    <source>
        <dbReference type="ARBA" id="ARBA00023152"/>
    </source>
</evidence>
<dbReference type="GO" id="GO:0000287">
    <property type="term" value="F:magnesium ion binding"/>
    <property type="evidence" value="ECO:0007669"/>
    <property type="project" value="UniProtKB-UniRule"/>
</dbReference>
<dbReference type="InterPro" id="IPR015793">
    <property type="entry name" value="Pyrv_Knase_brl"/>
</dbReference>
<protein>
    <recommendedName>
        <fullName evidence="3 12">Pyruvate kinase</fullName>
        <ecNumber evidence="3 12">2.7.1.40</ecNumber>
    </recommendedName>
</protein>
<evidence type="ECO:0000256" key="3">
    <source>
        <dbReference type="ARBA" id="ARBA00012142"/>
    </source>
</evidence>
<dbReference type="Gene3D" id="2.40.33.10">
    <property type="entry name" value="PK beta-barrel domain-like"/>
    <property type="match status" value="1"/>
</dbReference>
<feature type="domain" description="Pyruvate kinase C-terminal" evidence="15">
    <location>
        <begin position="370"/>
        <end position="454"/>
    </location>
</feature>
<evidence type="ECO:0000256" key="9">
    <source>
        <dbReference type="ARBA" id="ARBA00022842"/>
    </source>
</evidence>
<dbReference type="Pfam" id="PF00224">
    <property type="entry name" value="PK"/>
    <property type="match status" value="1"/>
</dbReference>
<evidence type="ECO:0000256" key="5">
    <source>
        <dbReference type="ARBA" id="ARBA00022723"/>
    </source>
</evidence>
<dbReference type="Pfam" id="PF02887">
    <property type="entry name" value="PK_C"/>
    <property type="match status" value="1"/>
</dbReference>
<organism evidence="16 17">
    <name type="scientific">Candidatus Kerfeldbacteria bacterium RIFCSPHIGHO2_02_FULL_42_14</name>
    <dbReference type="NCBI Taxonomy" id="1798540"/>
    <lineage>
        <taxon>Bacteria</taxon>
        <taxon>Candidatus Kerfeldiibacteriota</taxon>
    </lineage>
</organism>
<comment type="caution">
    <text evidence="16">The sequence shown here is derived from an EMBL/GenBank/DDBJ whole genome shotgun (WGS) entry which is preliminary data.</text>
</comment>
<dbReference type="InterPro" id="IPR036918">
    <property type="entry name" value="Pyrv_Knase_C_sf"/>
</dbReference>
<dbReference type="Gene3D" id="3.20.20.60">
    <property type="entry name" value="Phosphoenolpyruvate-binding domains"/>
    <property type="match status" value="1"/>
</dbReference>
<dbReference type="NCBIfam" id="TIGR01064">
    <property type="entry name" value="pyruv_kin"/>
    <property type="match status" value="1"/>
</dbReference>
<sequence length="471" mass="53286">MKYTKIICTLGPASQTKTKLSRMLSAGMDIARLNFSHGTLAHHRLLIRNVRAAAAKLGKSIAIIQDLQGPRVRLGVLPKAGVLVEAGQEVILAYNKKFHPKILHILPIDSPFYRDVRPGHRIFLQDGLIQMEVTHVRNTLCYAHVKKGGTLFSHKGLNAPDTFFSFPSFTSKDKKDLLFGLRQQLEFVALSFVQRSKDVDVVRRFCKLHGRRSRPHIIVKIERPQAVEYFDEILDVCDAVMIARGDLGIEIPLQDVPIVQKDLITRALRVGKPTIIATHMLESMIEKPRPTRAEVSDIASAVVDHADAVMLSGETANGKYPVESVRMMHDVIIRTEASRYNDLPLDFFTDQAKNLGDVNFRSQLDSVLQKLSSQKPRALFVFTPDGQLARMIARYRPEIPLYAVTHSRDVYHTLFLSWATIPILAPNQVFTRQRSFVLRMVKQRKLLHKGSNVTFIFLNIEGNLAFEMLQV</sequence>
<proteinExistence type="inferred from homology"/>